<evidence type="ECO:0000313" key="2">
    <source>
        <dbReference type="EMBL" id="ESR26951.1"/>
    </source>
</evidence>
<dbReference type="AlphaFoldDB" id="V4RLQ8"/>
<name>V4RLQ8_9HYPH</name>
<dbReference type="STRING" id="631454.N177_0377"/>
<feature type="region of interest" description="Disordered" evidence="1">
    <location>
        <begin position="46"/>
        <end position="65"/>
    </location>
</feature>
<comment type="caution">
    <text evidence="2">The sequence shown here is derived from an EMBL/GenBank/DDBJ whole genome shotgun (WGS) entry which is preliminary data.</text>
</comment>
<dbReference type="EMBL" id="AWXZ01000012">
    <property type="protein sequence ID" value="ESR26951.1"/>
    <property type="molecule type" value="Genomic_DNA"/>
</dbReference>
<dbReference type="RefSeq" id="WP_023430528.1">
    <property type="nucleotide sequence ID" value="NZ_AWXZ01000012.1"/>
</dbReference>
<evidence type="ECO:0000313" key="3">
    <source>
        <dbReference type="Proteomes" id="UP000017819"/>
    </source>
</evidence>
<protein>
    <submittedName>
        <fullName evidence="2">Uncharacterized protein</fullName>
    </submittedName>
</protein>
<sequence>MPHVHNGPPRGGDLATNITRSRRTSIALAVTVAAIAATATLAAGRADVPRDERPEPTVPPEQDYGEILSEEYRFAVQQGSREALLMFIARHPDEPLSDRARALVPQVPSRAGAGGADADVLAAFGKALDAGTPEALDAFVDAHPQHPLAAEARRMRETTRAR</sequence>
<proteinExistence type="predicted"/>
<dbReference type="PATRIC" id="fig|631454.5.peg.369"/>
<accession>V4RLQ8</accession>
<organism evidence="2 3">
    <name type="scientific">Lutibaculum baratangense AMV1</name>
    <dbReference type="NCBI Taxonomy" id="631454"/>
    <lineage>
        <taxon>Bacteria</taxon>
        <taxon>Pseudomonadati</taxon>
        <taxon>Pseudomonadota</taxon>
        <taxon>Alphaproteobacteria</taxon>
        <taxon>Hyphomicrobiales</taxon>
        <taxon>Tepidamorphaceae</taxon>
        <taxon>Lutibaculum</taxon>
    </lineage>
</organism>
<evidence type="ECO:0000256" key="1">
    <source>
        <dbReference type="SAM" id="MobiDB-lite"/>
    </source>
</evidence>
<gene>
    <name evidence="2" type="ORF">N177_0377</name>
</gene>
<dbReference type="OrthoDB" id="7478819at2"/>
<keyword evidence="3" id="KW-1185">Reference proteome</keyword>
<reference evidence="2 3" key="1">
    <citation type="journal article" date="2014" name="Genome Announc.">
        <title>Draft Genome Sequence of Lutibaculum baratangense Strain AMV1T, Isolated from a Mud Volcano in Andamans, India.</title>
        <authorList>
            <person name="Singh A."/>
            <person name="Sreenivas A."/>
            <person name="Sathyanarayana Reddy G."/>
            <person name="Pinnaka A.K."/>
            <person name="Shivaji S."/>
        </authorList>
    </citation>
    <scope>NUCLEOTIDE SEQUENCE [LARGE SCALE GENOMIC DNA]</scope>
    <source>
        <strain evidence="2 3">AMV1</strain>
    </source>
</reference>
<dbReference type="Proteomes" id="UP000017819">
    <property type="component" value="Unassembled WGS sequence"/>
</dbReference>